<evidence type="ECO:0000313" key="2">
    <source>
        <dbReference type="EMBL" id="EDK37096.2"/>
    </source>
</evidence>
<dbReference type="PANTHER" id="PTHR28019">
    <property type="entry name" value="CELL MEMBRANE PROTEIN YLR413W-RELATED"/>
    <property type="match status" value="1"/>
</dbReference>
<feature type="transmembrane region" description="Helical" evidence="1">
    <location>
        <begin position="275"/>
        <end position="293"/>
    </location>
</feature>
<keyword evidence="3" id="KW-1185">Reference proteome</keyword>
<dbReference type="GO" id="GO:0005886">
    <property type="term" value="C:plasma membrane"/>
    <property type="evidence" value="ECO:0007669"/>
    <property type="project" value="InterPro"/>
</dbReference>
<dbReference type="Gene3D" id="1.20.140.150">
    <property type="match status" value="1"/>
</dbReference>
<evidence type="ECO:0000256" key="1">
    <source>
        <dbReference type="SAM" id="Phobius"/>
    </source>
</evidence>
<dbReference type="InParanoid" id="A5DD39"/>
<keyword evidence="1" id="KW-0812">Transmembrane</keyword>
<dbReference type="EMBL" id="CH408155">
    <property type="protein sequence ID" value="EDK37096.2"/>
    <property type="molecule type" value="Genomic_DNA"/>
</dbReference>
<dbReference type="HOGENOM" id="CLU_885983_0_0_1"/>
<dbReference type="InterPro" id="IPR009571">
    <property type="entry name" value="SUR7/Rim9-like_fungi"/>
</dbReference>
<sequence length="314" mass="35355">MTQEPPAYTEATSQPQNGFTTFSHYTHTTTQIIRKSSKNVQRNQKVSRSGWFFPIIYSIFIVIALLMVTLGSVSYGVKDIYIVRFDIGYTQFQVTENMTNESSQKPIFMGSNGALPDDYEYVSGYNLGFHEYYQVGIFNWLQYYLQPTKTTKISNSEGINLPKTLNENSEKHINVPGFNYKPKSHPKLNSMNNAFKVLQPISIMALVGFVVCWFSVIADASGRFKYVPCGCLAWFSLICHLIYAICYTIAAIGYANEIRSQVRSTSVRSGTTGMGLLWASFVFQIIAGVFHNAKNIPLSQSGTDVPHHVHHSQD</sequence>
<dbReference type="InterPro" id="IPR052413">
    <property type="entry name" value="SUR7_domain"/>
</dbReference>
<dbReference type="GO" id="GO:0031505">
    <property type="term" value="P:fungal-type cell wall organization"/>
    <property type="evidence" value="ECO:0007669"/>
    <property type="project" value="TreeGrafter"/>
</dbReference>
<dbReference type="AlphaFoldDB" id="A5DD39"/>
<dbReference type="Pfam" id="PF06687">
    <property type="entry name" value="SUR7"/>
    <property type="match status" value="1"/>
</dbReference>
<dbReference type="Proteomes" id="UP000001997">
    <property type="component" value="Unassembled WGS sequence"/>
</dbReference>
<evidence type="ECO:0000313" key="3">
    <source>
        <dbReference type="Proteomes" id="UP000001997"/>
    </source>
</evidence>
<keyword evidence="1" id="KW-0472">Membrane</keyword>
<protein>
    <submittedName>
        <fullName evidence="2">Uncharacterized protein</fullName>
    </submittedName>
</protein>
<proteinExistence type="predicted"/>
<name>A5DD39_PICGU</name>
<dbReference type="VEuPathDB" id="FungiDB:PGUG_01194"/>
<gene>
    <name evidence="2" type="ORF">PGUG_01194</name>
</gene>
<dbReference type="PANTHER" id="PTHR28019:SF2">
    <property type="entry name" value="CELL MEMBRANE PROTEIN YLR413W-RELATED"/>
    <property type="match status" value="1"/>
</dbReference>
<accession>A5DD39</accession>
<feature type="transmembrane region" description="Helical" evidence="1">
    <location>
        <begin position="232"/>
        <end position="255"/>
    </location>
</feature>
<keyword evidence="1" id="KW-1133">Transmembrane helix</keyword>
<dbReference type="GeneID" id="5129512"/>
<feature type="transmembrane region" description="Helical" evidence="1">
    <location>
        <begin position="51"/>
        <end position="75"/>
    </location>
</feature>
<dbReference type="GO" id="GO:0051285">
    <property type="term" value="C:cell cortex of cell tip"/>
    <property type="evidence" value="ECO:0007669"/>
    <property type="project" value="TreeGrafter"/>
</dbReference>
<reference evidence="2 3" key="1">
    <citation type="journal article" date="2009" name="Nature">
        <title>Evolution of pathogenicity and sexual reproduction in eight Candida genomes.</title>
        <authorList>
            <person name="Butler G."/>
            <person name="Rasmussen M.D."/>
            <person name="Lin M.F."/>
            <person name="Santos M.A."/>
            <person name="Sakthikumar S."/>
            <person name="Munro C.A."/>
            <person name="Rheinbay E."/>
            <person name="Grabherr M."/>
            <person name="Forche A."/>
            <person name="Reedy J.L."/>
            <person name="Agrafioti I."/>
            <person name="Arnaud M.B."/>
            <person name="Bates S."/>
            <person name="Brown A.J."/>
            <person name="Brunke S."/>
            <person name="Costanzo M.C."/>
            <person name="Fitzpatrick D.A."/>
            <person name="de Groot P.W."/>
            <person name="Harris D."/>
            <person name="Hoyer L.L."/>
            <person name="Hube B."/>
            <person name="Klis F.M."/>
            <person name="Kodira C."/>
            <person name="Lennard N."/>
            <person name="Logue M.E."/>
            <person name="Martin R."/>
            <person name="Neiman A.M."/>
            <person name="Nikolaou E."/>
            <person name="Quail M.A."/>
            <person name="Quinn J."/>
            <person name="Santos M.C."/>
            <person name="Schmitzberger F.F."/>
            <person name="Sherlock G."/>
            <person name="Shah P."/>
            <person name="Silverstein K.A."/>
            <person name="Skrzypek M.S."/>
            <person name="Soll D."/>
            <person name="Staggs R."/>
            <person name="Stansfield I."/>
            <person name="Stumpf M.P."/>
            <person name="Sudbery P.E."/>
            <person name="Srikantha T."/>
            <person name="Zeng Q."/>
            <person name="Berman J."/>
            <person name="Berriman M."/>
            <person name="Heitman J."/>
            <person name="Gow N.A."/>
            <person name="Lorenz M.C."/>
            <person name="Birren B.W."/>
            <person name="Kellis M."/>
            <person name="Cuomo C.A."/>
        </authorList>
    </citation>
    <scope>NUCLEOTIDE SEQUENCE [LARGE SCALE GENOMIC DNA]</scope>
    <source>
        <strain evidence="3">ATCC 6260 / CBS 566 / DSM 6381 / JCM 1539 / NBRC 10279 / NRRL Y-324</strain>
    </source>
</reference>
<dbReference type="KEGG" id="pgu:PGUG_01194"/>
<dbReference type="RefSeq" id="XP_001487817.2">
    <property type="nucleotide sequence ID" value="XM_001487767.1"/>
</dbReference>
<organism evidence="2 3">
    <name type="scientific">Meyerozyma guilliermondii (strain ATCC 6260 / CBS 566 / DSM 6381 / JCM 1539 / NBRC 10279 / NRRL Y-324)</name>
    <name type="common">Yeast</name>
    <name type="synonym">Candida guilliermondii</name>
    <dbReference type="NCBI Taxonomy" id="294746"/>
    <lineage>
        <taxon>Eukaryota</taxon>
        <taxon>Fungi</taxon>
        <taxon>Dikarya</taxon>
        <taxon>Ascomycota</taxon>
        <taxon>Saccharomycotina</taxon>
        <taxon>Pichiomycetes</taxon>
        <taxon>Debaryomycetaceae</taxon>
        <taxon>Meyerozyma</taxon>
    </lineage>
</organism>
<feature type="transmembrane region" description="Helical" evidence="1">
    <location>
        <begin position="197"/>
        <end position="220"/>
    </location>
</feature>
<dbReference type="OrthoDB" id="10410264at2759"/>